<dbReference type="Proteomes" id="UP001162992">
    <property type="component" value="Chromosome 7"/>
</dbReference>
<sequence length="104" mass="12109">MVWMAQKPEQPSLCKKKRSLFKGDQLRGVRERPKEKEMVLFEMVMRLLASPNGLHNNPCVQKPSMSLLQNPRSRLCSKILNEQKPSMSPCKVEDKQKNRKQEMA</sequence>
<reference evidence="2" key="1">
    <citation type="journal article" date="2024" name="Proc. Natl. Acad. Sci. U.S.A.">
        <title>Extraordinary preservation of gene collinearity over three hundred million years revealed in homosporous lycophytes.</title>
        <authorList>
            <person name="Li C."/>
            <person name="Wickell D."/>
            <person name="Kuo L.Y."/>
            <person name="Chen X."/>
            <person name="Nie B."/>
            <person name="Liao X."/>
            <person name="Peng D."/>
            <person name="Ji J."/>
            <person name="Jenkins J."/>
            <person name="Williams M."/>
            <person name="Shu S."/>
            <person name="Plott C."/>
            <person name="Barry K."/>
            <person name="Rajasekar S."/>
            <person name="Grimwood J."/>
            <person name="Han X."/>
            <person name="Sun S."/>
            <person name="Hou Z."/>
            <person name="He W."/>
            <person name="Dai G."/>
            <person name="Sun C."/>
            <person name="Schmutz J."/>
            <person name="Leebens-Mack J.H."/>
            <person name="Li F.W."/>
            <person name="Wang L."/>
        </authorList>
    </citation>
    <scope>NUCLEOTIDE SEQUENCE [LARGE SCALE GENOMIC DNA]</scope>
    <source>
        <strain evidence="2">cv. PW_Plant_1</strain>
    </source>
</reference>
<protein>
    <submittedName>
        <fullName evidence="1">Uncharacterized protein</fullName>
    </submittedName>
</protein>
<accession>A0ACC2D5E0</accession>
<keyword evidence="2" id="KW-1185">Reference proteome</keyword>
<dbReference type="EMBL" id="CM055098">
    <property type="protein sequence ID" value="KAJ7549368.1"/>
    <property type="molecule type" value="Genomic_DNA"/>
</dbReference>
<gene>
    <name evidence="1" type="ORF">O6H91_07G050700</name>
</gene>
<evidence type="ECO:0000313" key="1">
    <source>
        <dbReference type="EMBL" id="KAJ7549368.1"/>
    </source>
</evidence>
<comment type="caution">
    <text evidence="1">The sequence shown here is derived from an EMBL/GenBank/DDBJ whole genome shotgun (WGS) entry which is preliminary data.</text>
</comment>
<name>A0ACC2D5E0_DIPCM</name>
<evidence type="ECO:0000313" key="2">
    <source>
        <dbReference type="Proteomes" id="UP001162992"/>
    </source>
</evidence>
<proteinExistence type="predicted"/>
<organism evidence="1 2">
    <name type="scientific">Diphasiastrum complanatum</name>
    <name type="common">Issler's clubmoss</name>
    <name type="synonym">Lycopodium complanatum</name>
    <dbReference type="NCBI Taxonomy" id="34168"/>
    <lineage>
        <taxon>Eukaryota</taxon>
        <taxon>Viridiplantae</taxon>
        <taxon>Streptophyta</taxon>
        <taxon>Embryophyta</taxon>
        <taxon>Tracheophyta</taxon>
        <taxon>Lycopodiopsida</taxon>
        <taxon>Lycopodiales</taxon>
        <taxon>Lycopodiaceae</taxon>
        <taxon>Lycopodioideae</taxon>
        <taxon>Diphasiastrum</taxon>
    </lineage>
</organism>